<evidence type="ECO:0000313" key="2">
    <source>
        <dbReference type="Proteomes" id="UP000032686"/>
    </source>
</evidence>
<dbReference type="RefSeq" id="YP_009147735.1">
    <property type="nucleotide sequence ID" value="NC_027341.1"/>
</dbReference>
<reference evidence="1 2" key="1">
    <citation type="journal article" date="2015" name="Appl. Environ. Microbiol.">
        <title>Lactococcal 949 group phages recognize a carbohydrate receptor on the host cell surface.</title>
        <authorList>
            <person name="Mahony J."/>
            <person name="Randazzo W."/>
            <person name="Neve H."/>
            <person name="Settanni L."/>
            <person name="van Sinderen D."/>
        </authorList>
    </citation>
    <scope>NUCLEOTIDE SEQUENCE [LARGE SCALE GENOMIC DNA]</scope>
    <source>
        <strain evidence="1">WRP3</strain>
    </source>
</reference>
<gene>
    <name evidence="1" type="ORF">WRP3_078</name>
</gene>
<dbReference type="Proteomes" id="UP000032686">
    <property type="component" value="Segment"/>
</dbReference>
<keyword evidence="2" id="KW-1185">Reference proteome</keyword>
<evidence type="ECO:0000313" key="1">
    <source>
        <dbReference type="EMBL" id="AIX12581.1"/>
    </source>
</evidence>
<dbReference type="OrthoDB" id="24830at10239"/>
<protein>
    <submittedName>
        <fullName evidence="1">Replicator initiation protein</fullName>
    </submittedName>
</protein>
<organism evidence="1 2">
    <name type="scientific">Lactococcus phage WRP3</name>
    <dbReference type="NCBI Taxonomy" id="1560313"/>
    <lineage>
        <taxon>Viruses</taxon>
        <taxon>Duplodnaviria</taxon>
        <taxon>Heunggongvirae</taxon>
        <taxon>Uroviricota</taxon>
        <taxon>Caudoviricetes</taxon>
        <taxon>Audreyjarvisvirus</taxon>
        <taxon>Audreyjarvisvirus WRP3</taxon>
    </lineage>
</organism>
<dbReference type="EMBL" id="KM677185">
    <property type="protein sequence ID" value="AIX12581.1"/>
    <property type="molecule type" value="Genomic_DNA"/>
</dbReference>
<name>A0A0D3MT65_9CAUD</name>
<sequence length="129" mass="14654">MTVIFKEIEAFNKGHRDSIFILKSSLNKIKRGHSMLEVGTLGVLVVDSPQKTHEYIDMVNKHGEDYALGIILGYPPECVLSFTRATLSERKHFGNLSAGSFSFMCPEELKDYAVNYMKDRYGLESQFII</sequence>
<dbReference type="KEGG" id="vg:24722344"/>
<accession>A0A0D3MT65</accession>
<proteinExistence type="predicted"/>
<dbReference type="GeneID" id="24722344"/>